<gene>
    <name evidence="3" type="ORF">CWI84_11095</name>
</gene>
<dbReference type="AlphaFoldDB" id="A0A432ZG05"/>
<comment type="caution">
    <text evidence="3">The sequence shown here is derived from an EMBL/GenBank/DDBJ whole genome shotgun (WGS) entry which is preliminary data.</text>
</comment>
<feature type="chain" id="PRO_5019320125" description="DUF4097 domain-containing protein" evidence="1">
    <location>
        <begin position="32"/>
        <end position="331"/>
    </location>
</feature>
<organism evidence="3 4">
    <name type="scientific">Idiomarina tyrosinivorans</name>
    <dbReference type="NCBI Taxonomy" id="1445662"/>
    <lineage>
        <taxon>Bacteria</taxon>
        <taxon>Pseudomonadati</taxon>
        <taxon>Pseudomonadota</taxon>
        <taxon>Gammaproteobacteria</taxon>
        <taxon>Alteromonadales</taxon>
        <taxon>Idiomarinaceae</taxon>
        <taxon>Idiomarina</taxon>
    </lineage>
</organism>
<dbReference type="RefSeq" id="WP_126842658.1">
    <property type="nucleotide sequence ID" value="NZ_PIQH01000012.1"/>
</dbReference>
<evidence type="ECO:0000259" key="2">
    <source>
        <dbReference type="Pfam" id="PF13349"/>
    </source>
</evidence>
<evidence type="ECO:0000256" key="1">
    <source>
        <dbReference type="SAM" id="SignalP"/>
    </source>
</evidence>
<evidence type="ECO:0000313" key="4">
    <source>
        <dbReference type="Proteomes" id="UP000287996"/>
    </source>
</evidence>
<dbReference type="Pfam" id="PF13349">
    <property type="entry name" value="DUF4097"/>
    <property type="match status" value="1"/>
</dbReference>
<accession>A0A432ZG05</accession>
<reference evidence="3 4" key="1">
    <citation type="journal article" date="2011" name="Front. Microbiol.">
        <title>Genomic signatures of strain selection and enhancement in Bacillus atrophaeus var. globigii, a historical biowarfare simulant.</title>
        <authorList>
            <person name="Gibbons H.S."/>
            <person name="Broomall S.M."/>
            <person name="McNew L.A."/>
            <person name="Daligault H."/>
            <person name="Chapman C."/>
            <person name="Bruce D."/>
            <person name="Karavis M."/>
            <person name="Krepps M."/>
            <person name="McGregor P.A."/>
            <person name="Hong C."/>
            <person name="Park K.H."/>
            <person name="Akmal A."/>
            <person name="Feldman A."/>
            <person name="Lin J.S."/>
            <person name="Chang W.E."/>
            <person name="Higgs B.W."/>
            <person name="Demirev P."/>
            <person name="Lindquist J."/>
            <person name="Liem A."/>
            <person name="Fochler E."/>
            <person name="Read T.D."/>
            <person name="Tapia R."/>
            <person name="Johnson S."/>
            <person name="Bishop-Lilly K.A."/>
            <person name="Detter C."/>
            <person name="Han C."/>
            <person name="Sozhamannan S."/>
            <person name="Rosenzweig C.N."/>
            <person name="Skowronski E.W."/>
        </authorList>
    </citation>
    <scope>NUCLEOTIDE SEQUENCE [LARGE SCALE GENOMIC DNA]</scope>
    <source>
        <strain evidence="3 4">CC-PW-9</strain>
    </source>
</reference>
<dbReference type="InterPro" id="IPR025164">
    <property type="entry name" value="Toastrack_DUF4097"/>
</dbReference>
<feature type="signal peptide" evidence="1">
    <location>
        <begin position="1"/>
        <end position="31"/>
    </location>
</feature>
<evidence type="ECO:0000313" key="3">
    <source>
        <dbReference type="EMBL" id="RUO76896.1"/>
    </source>
</evidence>
<name>A0A432ZG05_9GAMM</name>
<dbReference type="Proteomes" id="UP000287996">
    <property type="component" value="Unassembled WGS sequence"/>
</dbReference>
<dbReference type="OrthoDB" id="6194490at2"/>
<feature type="domain" description="DUF4097" evidence="2">
    <location>
        <begin position="54"/>
        <end position="327"/>
    </location>
</feature>
<keyword evidence="1" id="KW-0732">Signal</keyword>
<proteinExistence type="predicted"/>
<sequence>MRDSIAKAKTGWLVGVLCLALSAIYSVTAAAQESVDKHLSVSSDVKVVVENVRGKLVVQPGADDDVHVQGTLDEDTKEFIFKQSGDTVYLKVKIKQQSGWHNWGNSDKRGSNLTLTIPASASISVQGVSMDTEINDIKGGTSIELVSGDVRASQLAKQVSLSTVSGDIHSVDMRGDVRLESVSGNIEDTGSSGDSGEYSVVSGDLNISSQMQDVILQSVSGDIRASLGSVKKLELSTVSGDTSAEFTLLDGGDIEASSVSGEMTLNFVGEVNAAFDINANAGGDIQNMLSSDEPREAKYGPASSLEFSVGNGSASVDINTVSGDIRVRPAK</sequence>
<protein>
    <recommendedName>
        <fullName evidence="2">DUF4097 domain-containing protein</fullName>
    </recommendedName>
</protein>
<dbReference type="EMBL" id="PIQH01000012">
    <property type="protein sequence ID" value="RUO76896.1"/>
    <property type="molecule type" value="Genomic_DNA"/>
</dbReference>
<keyword evidence="4" id="KW-1185">Reference proteome</keyword>